<evidence type="ECO:0000313" key="2">
    <source>
        <dbReference type="EMBL" id="MBZ6076347.1"/>
    </source>
</evidence>
<dbReference type="PANTHER" id="PTHR34385">
    <property type="entry name" value="D-ALANYL-D-ALANINE CARBOXYPEPTIDASE"/>
    <property type="match status" value="1"/>
</dbReference>
<comment type="caution">
    <text evidence="2">The sequence shown here is derived from an EMBL/GenBank/DDBJ whole genome shotgun (WGS) entry which is preliminary data.</text>
</comment>
<name>A0ABS7VMX7_9HYPH</name>
<protein>
    <submittedName>
        <fullName evidence="2">M15 family metallopeptidase</fullName>
    </submittedName>
</protein>
<dbReference type="RefSeq" id="WP_224312673.1">
    <property type="nucleotide sequence ID" value="NZ_JAIRBM010000005.1"/>
</dbReference>
<dbReference type="Gene3D" id="3.30.1380.10">
    <property type="match status" value="1"/>
</dbReference>
<keyword evidence="3" id="KW-1185">Reference proteome</keyword>
<evidence type="ECO:0000313" key="3">
    <source>
        <dbReference type="Proteomes" id="UP000704176"/>
    </source>
</evidence>
<feature type="domain" description="D-alanyl-D-alanine carboxypeptidase-like core" evidence="1">
    <location>
        <begin position="147"/>
        <end position="249"/>
    </location>
</feature>
<reference evidence="2 3" key="1">
    <citation type="submission" date="2021-09" db="EMBL/GenBank/DDBJ databases">
        <title>The complete genome sequence of a new microorganism.</title>
        <authorList>
            <person name="Zi Z."/>
        </authorList>
    </citation>
    <scope>NUCLEOTIDE SEQUENCE [LARGE SCALE GENOMIC DNA]</scope>
    <source>
        <strain evidence="2 3">WGZ8</strain>
    </source>
</reference>
<dbReference type="EMBL" id="JAIRBM010000005">
    <property type="protein sequence ID" value="MBZ6076347.1"/>
    <property type="molecule type" value="Genomic_DNA"/>
</dbReference>
<gene>
    <name evidence="2" type="ORF">K9B37_08595</name>
</gene>
<dbReference type="Pfam" id="PF02557">
    <property type="entry name" value="VanY"/>
    <property type="match status" value="1"/>
</dbReference>
<dbReference type="InterPro" id="IPR052179">
    <property type="entry name" value="DD-CPase-like"/>
</dbReference>
<proteinExistence type="predicted"/>
<sequence>MSLTESYRDKTFTIMDPDARIRTPADLMSFERYTKDAELPPRAVLGDFKRIPRNTQIKVDQIKIVPTGSTESIVFAHALTADGTARYGWTSTRNFLGKFVNETLGSVPPPAGEDRKGPNAAWIAGKFSRQLTLVKIVDVKLEIERIAEDTLAPYLAMVEAGTAAGVEVAINSGFRSYPEQQRLYDGFIKGVPGFNMAAKPGRSQHQNGIAFDIAVAGGKGNPTYDWLTTNAPALGFIRTVNGEPWHWEYDLTKAAVAVAANTFKTSNVVA</sequence>
<organism evidence="2 3">
    <name type="scientific">Microvirga puerhi</name>
    <dbReference type="NCBI Taxonomy" id="2876078"/>
    <lineage>
        <taxon>Bacteria</taxon>
        <taxon>Pseudomonadati</taxon>
        <taxon>Pseudomonadota</taxon>
        <taxon>Alphaproteobacteria</taxon>
        <taxon>Hyphomicrobiales</taxon>
        <taxon>Methylobacteriaceae</taxon>
        <taxon>Microvirga</taxon>
    </lineage>
</organism>
<evidence type="ECO:0000259" key="1">
    <source>
        <dbReference type="Pfam" id="PF02557"/>
    </source>
</evidence>
<dbReference type="SUPFAM" id="SSF55166">
    <property type="entry name" value="Hedgehog/DD-peptidase"/>
    <property type="match status" value="1"/>
</dbReference>
<dbReference type="InterPro" id="IPR003709">
    <property type="entry name" value="VanY-like_core_dom"/>
</dbReference>
<dbReference type="CDD" id="cd14814">
    <property type="entry name" value="Peptidase_M15"/>
    <property type="match status" value="1"/>
</dbReference>
<accession>A0ABS7VMX7</accession>
<dbReference type="PANTHER" id="PTHR34385:SF1">
    <property type="entry name" value="PEPTIDOGLYCAN L-ALANYL-D-GLUTAMATE ENDOPEPTIDASE CWLK"/>
    <property type="match status" value="1"/>
</dbReference>
<dbReference type="InterPro" id="IPR009045">
    <property type="entry name" value="Zn_M74/Hedgehog-like"/>
</dbReference>
<dbReference type="Proteomes" id="UP000704176">
    <property type="component" value="Unassembled WGS sequence"/>
</dbReference>